<keyword evidence="37" id="KW-1185">Reference proteome</keyword>
<evidence type="ECO:0000256" key="33">
    <source>
        <dbReference type="PIRNR" id="PIRNR000332"/>
    </source>
</evidence>
<dbReference type="PRINTS" id="PR00370">
    <property type="entry name" value="FMOXYGENASE"/>
</dbReference>
<evidence type="ECO:0000256" key="29">
    <source>
        <dbReference type="ARBA" id="ARBA00048989"/>
    </source>
</evidence>
<keyword evidence="11" id="KW-0492">Microsome</keyword>
<dbReference type="GO" id="GO:0006629">
    <property type="term" value="P:lipid metabolic process"/>
    <property type="evidence" value="ECO:0007669"/>
    <property type="project" value="UniProtKB-KW"/>
</dbReference>
<keyword evidence="8 35" id="KW-0812">Transmembrane</keyword>
<evidence type="ECO:0000256" key="25">
    <source>
        <dbReference type="ARBA" id="ARBA00047977"/>
    </source>
</evidence>
<evidence type="ECO:0000256" key="7">
    <source>
        <dbReference type="ARBA" id="ARBA00022630"/>
    </source>
</evidence>
<dbReference type="InterPro" id="IPR020946">
    <property type="entry name" value="Flavin_mOase-like"/>
</dbReference>
<dbReference type="EMBL" id="MRZV01000404">
    <property type="protein sequence ID" value="PIK50790.1"/>
    <property type="molecule type" value="Genomic_DNA"/>
</dbReference>
<keyword evidence="13 35" id="KW-1133">Transmembrane helix</keyword>
<evidence type="ECO:0000256" key="10">
    <source>
        <dbReference type="ARBA" id="ARBA00022827"/>
    </source>
</evidence>
<dbReference type="PIRSF" id="PIRSF000332">
    <property type="entry name" value="FMO"/>
    <property type="match status" value="1"/>
</dbReference>
<dbReference type="Pfam" id="PF00743">
    <property type="entry name" value="FMO-like"/>
    <property type="match status" value="1"/>
</dbReference>
<dbReference type="PANTHER" id="PTHR23023">
    <property type="entry name" value="DIMETHYLANILINE MONOOXYGENASE"/>
    <property type="match status" value="1"/>
</dbReference>
<evidence type="ECO:0000256" key="14">
    <source>
        <dbReference type="ARBA" id="ARBA00023002"/>
    </source>
</evidence>
<evidence type="ECO:0000256" key="28">
    <source>
        <dbReference type="ARBA" id="ARBA00048459"/>
    </source>
</evidence>
<keyword evidence="9 33" id="KW-0256">Endoplasmic reticulum</keyword>
<dbReference type="GO" id="GO:0005789">
    <property type="term" value="C:endoplasmic reticulum membrane"/>
    <property type="evidence" value="ECO:0007669"/>
    <property type="project" value="UniProtKB-SubCell"/>
</dbReference>
<reference evidence="36 37" key="1">
    <citation type="journal article" date="2017" name="PLoS Biol.">
        <title>The sea cucumber genome provides insights into morphological evolution and visceral regeneration.</title>
        <authorList>
            <person name="Zhang X."/>
            <person name="Sun L."/>
            <person name="Yuan J."/>
            <person name="Sun Y."/>
            <person name="Gao Y."/>
            <person name="Zhang L."/>
            <person name="Li S."/>
            <person name="Dai H."/>
            <person name="Hamel J.F."/>
            <person name="Liu C."/>
            <person name="Yu Y."/>
            <person name="Liu S."/>
            <person name="Lin W."/>
            <person name="Guo K."/>
            <person name="Jin S."/>
            <person name="Xu P."/>
            <person name="Storey K.B."/>
            <person name="Huan P."/>
            <person name="Zhang T."/>
            <person name="Zhou Y."/>
            <person name="Zhang J."/>
            <person name="Lin C."/>
            <person name="Li X."/>
            <person name="Xing L."/>
            <person name="Huo D."/>
            <person name="Sun M."/>
            <person name="Wang L."/>
            <person name="Mercier A."/>
            <person name="Li F."/>
            <person name="Yang H."/>
            <person name="Xiang J."/>
        </authorList>
    </citation>
    <scope>NUCLEOTIDE SEQUENCE [LARGE SCALE GENOMIC DNA]</scope>
    <source>
        <strain evidence="36">Shaxun</strain>
        <tissue evidence="36">Muscle</tissue>
    </source>
</reference>
<dbReference type="InterPro" id="IPR036188">
    <property type="entry name" value="FAD/NAD-bd_sf"/>
</dbReference>
<dbReference type="InterPro" id="IPR050346">
    <property type="entry name" value="FMO-like"/>
</dbReference>
<evidence type="ECO:0000256" key="20">
    <source>
        <dbReference type="ARBA" id="ARBA00047338"/>
    </source>
</evidence>
<comment type="caution">
    <text evidence="36">The sequence shown here is derived from an EMBL/GenBank/DDBJ whole genome shotgun (WGS) entry which is preliminary data.</text>
</comment>
<accession>A0A2G8KS79</accession>
<dbReference type="InterPro" id="IPR002257">
    <property type="entry name" value="Flavin_mOase_5"/>
</dbReference>
<sequence length="522" mass="58578">MSKNVITDVCVIGAGISGLVTAKCMRDVGFDVVVIERTNDVGGLWVFKEKGYGVMRFTHINVSKQNYCFSDFPFGDDVPDFPHNEQMASYIRDYTRQFGLYDIIQFQTEVVSVKRKGDGWQVMTSKVTADEDGVVTRTGEESIVQCKYVAIASGHHAKPKWPNFDGQDQFKGEIIHSVDFKDAITNDLTGKRVLVVGVGNSGVDAAVNCATEGRCKEVHLSTRSGAWVLSNYIFGCPVDHYASRALLWLPWQLVNMVTETATTLTYGHPNKWGLNPKMKAHQTQFTICPNLVFHIQRGQVKMHPNITRMEDKKVYFTDGSFTEVDAVVFCTGYFIDLPYLDEEVRSQCLKDGNSLELFKNIFSPDIGSSLAFIGFVQPASGGLLSMSETQARWWAELCKENVRLPDKETMLDVIKKEQEECAKKYFSSSRHTIQKDPIIYNDDIAARFGAKPQLWKHPRLAWRLLLGTCGSAQYRLQGPGKWDKAHDVVMSVPTTAFVDYSATAVLVIIAAVLMWFLTLLCC</sequence>
<evidence type="ECO:0000256" key="8">
    <source>
        <dbReference type="ARBA" id="ARBA00022692"/>
    </source>
</evidence>
<comment type="catalytic activity">
    <reaction evidence="26">
        <text>hypotaurine + NADPH + O2 + H(+) = taurine + NADP(+) + H2O</text>
        <dbReference type="Rhea" id="RHEA:69819"/>
        <dbReference type="ChEBI" id="CHEBI:15377"/>
        <dbReference type="ChEBI" id="CHEBI:15378"/>
        <dbReference type="ChEBI" id="CHEBI:15379"/>
        <dbReference type="ChEBI" id="CHEBI:57783"/>
        <dbReference type="ChEBI" id="CHEBI:57853"/>
        <dbReference type="ChEBI" id="CHEBI:58349"/>
        <dbReference type="ChEBI" id="CHEBI:507393"/>
        <dbReference type="EC" id="1.14.13.8"/>
    </reaction>
    <physiologicalReaction direction="left-to-right" evidence="26">
        <dbReference type="Rhea" id="RHEA:69820"/>
    </physiologicalReaction>
</comment>
<gene>
    <name evidence="36" type="ORF">BSL78_12320</name>
</gene>
<keyword evidence="12 33" id="KW-0521">NADP</keyword>
<dbReference type="AlphaFoldDB" id="A0A2G8KS79"/>
<evidence type="ECO:0000256" key="30">
    <source>
        <dbReference type="ARBA" id="ARBA00048990"/>
    </source>
</evidence>
<comment type="catalytic activity">
    <reaction evidence="27">
        <text>trimethylamine + NADPH + O2 = trimethylamine N-oxide + NADP(+) + H2O</text>
        <dbReference type="Rhea" id="RHEA:31979"/>
        <dbReference type="ChEBI" id="CHEBI:15377"/>
        <dbReference type="ChEBI" id="CHEBI:15379"/>
        <dbReference type="ChEBI" id="CHEBI:15724"/>
        <dbReference type="ChEBI" id="CHEBI:57783"/>
        <dbReference type="ChEBI" id="CHEBI:58349"/>
        <dbReference type="ChEBI" id="CHEBI:58389"/>
        <dbReference type="EC" id="1.14.13.148"/>
    </reaction>
    <physiologicalReaction direction="left-to-right" evidence="27">
        <dbReference type="Rhea" id="RHEA:31980"/>
    </physiologicalReaction>
</comment>
<protein>
    <recommendedName>
        <fullName evidence="34">Flavin-containing monooxygenase</fullName>
        <ecNumber evidence="34">1.-.-.-</ecNumber>
    </recommendedName>
</protein>
<evidence type="ECO:0000256" key="35">
    <source>
        <dbReference type="SAM" id="Phobius"/>
    </source>
</evidence>
<dbReference type="STRING" id="307972.A0A2G8KS79"/>
<dbReference type="PRINTS" id="PR01125">
    <property type="entry name" value="FMOXYGENASE5"/>
</dbReference>
<evidence type="ECO:0000256" key="4">
    <source>
        <dbReference type="ARBA" id="ARBA00009183"/>
    </source>
</evidence>
<dbReference type="GO" id="GO:0047822">
    <property type="term" value="F:hypotaurine monooxygenase activity"/>
    <property type="evidence" value="ECO:0007669"/>
    <property type="project" value="RHEA"/>
</dbReference>
<comment type="catalytic activity">
    <reaction evidence="20">
        <text>hypotaurine + NADH + O2 + H(+) = taurine + NAD(+) + H2O</text>
        <dbReference type="Rhea" id="RHEA:74111"/>
        <dbReference type="ChEBI" id="CHEBI:15377"/>
        <dbReference type="ChEBI" id="CHEBI:15378"/>
        <dbReference type="ChEBI" id="CHEBI:15379"/>
        <dbReference type="ChEBI" id="CHEBI:57540"/>
        <dbReference type="ChEBI" id="CHEBI:57853"/>
        <dbReference type="ChEBI" id="CHEBI:57945"/>
        <dbReference type="ChEBI" id="CHEBI:507393"/>
        <dbReference type="EC" id="1.14.13.8"/>
    </reaction>
    <physiologicalReaction direction="left-to-right" evidence="20">
        <dbReference type="Rhea" id="RHEA:74112"/>
    </physiologicalReaction>
</comment>
<dbReference type="GO" id="GO:0034899">
    <property type="term" value="F:trimethylamine monooxygenase activity"/>
    <property type="evidence" value="ECO:0007669"/>
    <property type="project" value="UniProtKB-EC"/>
</dbReference>
<evidence type="ECO:0000256" key="5">
    <source>
        <dbReference type="ARBA" id="ARBA00022481"/>
    </source>
</evidence>
<evidence type="ECO:0000256" key="24">
    <source>
        <dbReference type="ARBA" id="ARBA00047864"/>
    </source>
</evidence>
<evidence type="ECO:0000256" key="17">
    <source>
        <dbReference type="ARBA" id="ARBA00023136"/>
    </source>
</evidence>
<evidence type="ECO:0000256" key="16">
    <source>
        <dbReference type="ARBA" id="ARBA00023098"/>
    </source>
</evidence>
<keyword evidence="16" id="KW-0443">Lipid metabolism</keyword>
<keyword evidence="17 33" id="KW-0472">Membrane</keyword>
<keyword evidence="15 33" id="KW-0503">Monooxygenase</keyword>
<evidence type="ECO:0000256" key="31">
    <source>
        <dbReference type="ARBA" id="ARBA00049443"/>
    </source>
</evidence>
<dbReference type="GO" id="GO:0050661">
    <property type="term" value="F:NADP binding"/>
    <property type="evidence" value="ECO:0007669"/>
    <property type="project" value="InterPro"/>
</dbReference>
<evidence type="ECO:0000256" key="1">
    <source>
        <dbReference type="ARBA" id="ARBA00001974"/>
    </source>
</evidence>
<evidence type="ECO:0000313" key="36">
    <source>
        <dbReference type="EMBL" id="PIK50790.1"/>
    </source>
</evidence>
<comment type="catalytic activity">
    <reaction evidence="32">
        <text>octan-3-one + NADPH + O2 + H(+) = pentyl propanoate + NADP(+) + H2O</text>
        <dbReference type="Rhea" id="RHEA:54840"/>
        <dbReference type="ChEBI" id="CHEBI:15377"/>
        <dbReference type="ChEBI" id="CHEBI:15378"/>
        <dbReference type="ChEBI" id="CHEBI:15379"/>
        <dbReference type="ChEBI" id="CHEBI:57783"/>
        <dbReference type="ChEBI" id="CHEBI:58349"/>
        <dbReference type="ChEBI" id="CHEBI:80946"/>
        <dbReference type="ChEBI" id="CHEBI:87373"/>
    </reaction>
    <physiologicalReaction direction="left-to-right" evidence="32">
        <dbReference type="Rhea" id="RHEA:54841"/>
    </physiologicalReaction>
</comment>
<evidence type="ECO:0000256" key="2">
    <source>
        <dbReference type="ARBA" id="ARBA00004389"/>
    </source>
</evidence>
<evidence type="ECO:0000256" key="6">
    <source>
        <dbReference type="ARBA" id="ARBA00022553"/>
    </source>
</evidence>
<dbReference type="GO" id="GO:0050660">
    <property type="term" value="F:flavin adenine dinucleotide binding"/>
    <property type="evidence" value="ECO:0007669"/>
    <property type="project" value="InterPro"/>
</dbReference>
<evidence type="ECO:0000256" key="21">
    <source>
        <dbReference type="ARBA" id="ARBA00047426"/>
    </source>
</evidence>
<evidence type="ECO:0000256" key="22">
    <source>
        <dbReference type="ARBA" id="ARBA00047574"/>
    </source>
</evidence>
<evidence type="ECO:0000256" key="11">
    <source>
        <dbReference type="ARBA" id="ARBA00022848"/>
    </source>
</evidence>
<evidence type="ECO:0000256" key="15">
    <source>
        <dbReference type="ARBA" id="ARBA00023033"/>
    </source>
</evidence>
<dbReference type="GO" id="GO:0016174">
    <property type="term" value="F:NAD(P)H oxidase H2O2-forming activity"/>
    <property type="evidence" value="ECO:0007669"/>
    <property type="project" value="UniProtKB-EC"/>
</dbReference>
<dbReference type="SUPFAM" id="SSF51905">
    <property type="entry name" value="FAD/NAD(P)-binding domain"/>
    <property type="match status" value="2"/>
</dbReference>
<comment type="similarity">
    <text evidence="4 33 34">Belongs to the FMO family.</text>
</comment>
<evidence type="ECO:0000256" key="23">
    <source>
        <dbReference type="ARBA" id="ARBA00047855"/>
    </source>
</evidence>
<keyword evidence="7 33" id="KW-0285">Flavoprotein</keyword>
<feature type="transmembrane region" description="Helical" evidence="35">
    <location>
        <begin position="500"/>
        <end position="521"/>
    </location>
</feature>
<comment type="catalytic activity">
    <reaction evidence="28">
        <text>octan-3-one + NADPH + O2 + H(+) = ethyl hexanoate + NADP(+) + H2O</text>
        <dbReference type="Rhea" id="RHEA:54856"/>
        <dbReference type="ChEBI" id="CHEBI:15377"/>
        <dbReference type="ChEBI" id="CHEBI:15378"/>
        <dbReference type="ChEBI" id="CHEBI:15379"/>
        <dbReference type="ChEBI" id="CHEBI:57783"/>
        <dbReference type="ChEBI" id="CHEBI:58349"/>
        <dbReference type="ChEBI" id="CHEBI:80946"/>
        <dbReference type="ChEBI" id="CHEBI:86055"/>
    </reaction>
    <physiologicalReaction direction="left-to-right" evidence="28">
        <dbReference type="Rhea" id="RHEA:54857"/>
    </physiologicalReaction>
</comment>
<evidence type="ECO:0000256" key="32">
    <source>
        <dbReference type="ARBA" id="ARBA00049475"/>
    </source>
</evidence>
<evidence type="ECO:0000256" key="27">
    <source>
        <dbReference type="ARBA" id="ARBA00048088"/>
    </source>
</evidence>
<evidence type="ECO:0000256" key="26">
    <source>
        <dbReference type="ARBA" id="ARBA00048041"/>
    </source>
</evidence>
<comment type="catalytic activity">
    <reaction evidence="31">
        <text>N,N-dimethylaniline + NADPH + O2 + H(+) = N,N-dimethylaniline N-oxide + NADP(+) + H2O</text>
        <dbReference type="Rhea" id="RHEA:24468"/>
        <dbReference type="ChEBI" id="CHEBI:15377"/>
        <dbReference type="ChEBI" id="CHEBI:15378"/>
        <dbReference type="ChEBI" id="CHEBI:15379"/>
        <dbReference type="ChEBI" id="CHEBI:16269"/>
        <dbReference type="ChEBI" id="CHEBI:17735"/>
        <dbReference type="ChEBI" id="CHEBI:57783"/>
        <dbReference type="ChEBI" id="CHEBI:58349"/>
        <dbReference type="EC" id="1.14.13.8"/>
    </reaction>
    <physiologicalReaction direction="left-to-right" evidence="31">
        <dbReference type="Rhea" id="RHEA:24469"/>
    </physiologicalReaction>
</comment>
<dbReference type="GO" id="GO:0004499">
    <property type="term" value="F:N,N-dimethylaniline monooxygenase activity"/>
    <property type="evidence" value="ECO:0007669"/>
    <property type="project" value="UniProtKB-UniRule"/>
</dbReference>
<comment type="catalytic activity">
    <reaction evidence="23">
        <text>sulcatone + NADPH + O2 + H(+) = 4-methylpent-3-en-1-yl acetate + NADP(+) + H2O</text>
        <dbReference type="Rhea" id="RHEA:54864"/>
        <dbReference type="ChEBI" id="CHEBI:15377"/>
        <dbReference type="ChEBI" id="CHEBI:15378"/>
        <dbReference type="ChEBI" id="CHEBI:15379"/>
        <dbReference type="ChEBI" id="CHEBI:16310"/>
        <dbReference type="ChEBI" id="CHEBI:57783"/>
        <dbReference type="ChEBI" id="CHEBI:58349"/>
        <dbReference type="ChEBI" id="CHEBI:138373"/>
    </reaction>
    <physiologicalReaction direction="left-to-right" evidence="23">
        <dbReference type="Rhea" id="RHEA:54865"/>
    </physiologicalReaction>
</comment>
<evidence type="ECO:0000256" key="34">
    <source>
        <dbReference type="RuleBase" id="RU361177"/>
    </source>
</evidence>
<evidence type="ECO:0000313" key="37">
    <source>
        <dbReference type="Proteomes" id="UP000230750"/>
    </source>
</evidence>
<dbReference type="Gene3D" id="3.50.50.60">
    <property type="entry name" value="FAD/NAD(P)-binding domain"/>
    <property type="match status" value="1"/>
</dbReference>
<keyword evidence="5" id="KW-0488">Methylation</keyword>
<comment type="function">
    <text evidence="19">Broad spectrum monooxygenase that catalyzes the oxygenation of a wide variety of nitrogen- and sulfur-containing compounds including xenobiotics. Catalyzes the S-oxygenation of hypotaurine to produce taurine, an organic osmolyte involved in cell volume regulation as well as a variety of cytoprotective and developmental processes. In vitro, catalyzes the N-oxygenation of trimethylamine (TMA) to produce trimethylamine N-oxide (TMAO) and could therefore participate to the detoxification of this compound that is generated by the action of gut microbiota from dietary precursors such as choline, choline containing compounds, betaine or L-carnitine.</text>
</comment>
<comment type="catalytic activity">
    <reaction evidence="21">
        <text>hexan-3-one + NADPH + O2 + H(+) = propyl propanoate + NADP(+) + H2O</text>
        <dbReference type="Rhea" id="RHEA:54848"/>
        <dbReference type="ChEBI" id="CHEBI:15377"/>
        <dbReference type="ChEBI" id="CHEBI:15378"/>
        <dbReference type="ChEBI" id="CHEBI:15379"/>
        <dbReference type="ChEBI" id="CHEBI:57783"/>
        <dbReference type="ChEBI" id="CHEBI:58349"/>
        <dbReference type="ChEBI" id="CHEBI:89828"/>
        <dbReference type="ChEBI" id="CHEBI:89891"/>
    </reaction>
    <physiologicalReaction direction="left-to-right" evidence="21">
        <dbReference type="Rhea" id="RHEA:54849"/>
    </physiologicalReaction>
</comment>
<comment type="subcellular location">
    <subcellularLocation>
        <location evidence="2">Endoplasmic reticulum membrane</location>
        <topology evidence="2">Single-pass membrane protein</topology>
    </subcellularLocation>
    <subcellularLocation>
        <location evidence="3">Microsome membrane</location>
    </subcellularLocation>
</comment>
<comment type="catalytic activity">
    <reaction evidence="24">
        <text>NADPH + O2 + H(+) = H2O2 + NADP(+)</text>
        <dbReference type="Rhea" id="RHEA:11260"/>
        <dbReference type="ChEBI" id="CHEBI:15378"/>
        <dbReference type="ChEBI" id="CHEBI:15379"/>
        <dbReference type="ChEBI" id="CHEBI:16240"/>
        <dbReference type="ChEBI" id="CHEBI:57783"/>
        <dbReference type="ChEBI" id="CHEBI:58349"/>
        <dbReference type="EC" id="1.6.3.1"/>
    </reaction>
    <physiologicalReaction direction="left-to-right" evidence="24">
        <dbReference type="Rhea" id="RHEA:11261"/>
    </physiologicalReaction>
</comment>
<evidence type="ECO:0000256" key="9">
    <source>
        <dbReference type="ARBA" id="ARBA00022824"/>
    </source>
</evidence>
<comment type="catalytic activity">
    <reaction evidence="25">
        <text>hexan-3-one + NADPH + O2 + H(+) = ethyl butanoate + NADP(+) + H2O</text>
        <dbReference type="Rhea" id="RHEA:54844"/>
        <dbReference type="ChEBI" id="CHEBI:15377"/>
        <dbReference type="ChEBI" id="CHEBI:15378"/>
        <dbReference type="ChEBI" id="CHEBI:15379"/>
        <dbReference type="ChEBI" id="CHEBI:57783"/>
        <dbReference type="ChEBI" id="CHEBI:58349"/>
        <dbReference type="ChEBI" id="CHEBI:88764"/>
        <dbReference type="ChEBI" id="CHEBI:89891"/>
    </reaction>
    <physiologicalReaction direction="left-to-right" evidence="25">
        <dbReference type="Rhea" id="RHEA:54845"/>
    </physiologicalReaction>
</comment>
<evidence type="ECO:0000256" key="3">
    <source>
        <dbReference type="ARBA" id="ARBA00004524"/>
    </source>
</evidence>
<comment type="catalytic activity">
    <reaction evidence="29">
        <text>(2E)-geranial + NADPH + O2 + H(+) = (1E)-2,6-dimethylhepta-1,5-dien-1-yl formate + NADP(+) + H2O</text>
        <dbReference type="Rhea" id="RHEA:54860"/>
        <dbReference type="ChEBI" id="CHEBI:15377"/>
        <dbReference type="ChEBI" id="CHEBI:15378"/>
        <dbReference type="ChEBI" id="CHEBI:15379"/>
        <dbReference type="ChEBI" id="CHEBI:16980"/>
        <dbReference type="ChEBI" id="CHEBI:57783"/>
        <dbReference type="ChEBI" id="CHEBI:58349"/>
        <dbReference type="ChEBI" id="CHEBI:138375"/>
    </reaction>
    <physiologicalReaction direction="left-to-right" evidence="29">
        <dbReference type="Rhea" id="RHEA:54861"/>
    </physiologicalReaction>
</comment>
<evidence type="ECO:0000256" key="13">
    <source>
        <dbReference type="ARBA" id="ARBA00022989"/>
    </source>
</evidence>
<dbReference type="FunFam" id="3.50.50.60:FF:000159">
    <property type="entry name" value="Dimethylaniline monooxygenase [N-oxide-forming]"/>
    <property type="match status" value="1"/>
</dbReference>
<comment type="function">
    <text evidence="18">Acts as a Baeyer-Villiger monooxygenase on a broad range of substrates. Catalyzes the insertion of an oxygen atom into a carbon-carbon bond adjacent to a carbonyl, which converts ketones to esters. Active on diverse carbonyl compounds, whereas soft nucleophiles are mostly non- or poorly reactive. In contrast with other forms of FMO it is non- or poorly active on 'classical' substrates such as drugs, pesticides, and dietary components containing soft nucleophilic heteroatoms. Able to oxidize drug molecules bearing a carbonyl group on an aliphatic chain, such as nabumetone and pentoxifylline. Also, in the absence of substrates, shows slow but yet significant NADPH oxidase activity. Acts as a positive modulator of cholesterol biosynthesis as well as glucose homeostasis, promoting metabolic aging via pleiotropic effects.</text>
</comment>
<keyword evidence="6" id="KW-0597">Phosphoprotein</keyword>
<dbReference type="Proteomes" id="UP000230750">
    <property type="component" value="Unassembled WGS sequence"/>
</dbReference>
<comment type="catalytic activity">
    <reaction evidence="22">
        <text>heptan-2-one + NADPH + O2 + H(+) = pentyl acetate + NADP(+) + H2O</text>
        <dbReference type="Rhea" id="RHEA:54836"/>
        <dbReference type="ChEBI" id="CHEBI:5672"/>
        <dbReference type="ChEBI" id="CHEBI:15377"/>
        <dbReference type="ChEBI" id="CHEBI:15378"/>
        <dbReference type="ChEBI" id="CHEBI:15379"/>
        <dbReference type="ChEBI" id="CHEBI:57783"/>
        <dbReference type="ChEBI" id="CHEBI:58349"/>
        <dbReference type="ChEBI" id="CHEBI:87362"/>
    </reaction>
    <physiologicalReaction direction="left-to-right" evidence="22">
        <dbReference type="Rhea" id="RHEA:54837"/>
    </physiologicalReaction>
</comment>
<keyword evidence="10 33" id="KW-0274">FAD</keyword>
<keyword evidence="14 33" id="KW-0560">Oxidoreductase</keyword>
<evidence type="ECO:0000256" key="19">
    <source>
        <dbReference type="ARBA" id="ARBA00045957"/>
    </source>
</evidence>
<evidence type="ECO:0000256" key="12">
    <source>
        <dbReference type="ARBA" id="ARBA00022857"/>
    </source>
</evidence>
<proteinExistence type="inferred from homology"/>
<dbReference type="OrthoDB" id="7777654at2759"/>
<comment type="cofactor">
    <cofactor evidence="1 33 34">
        <name>FAD</name>
        <dbReference type="ChEBI" id="CHEBI:57692"/>
    </cofactor>
</comment>
<comment type="catalytic activity">
    <reaction evidence="30">
        <text>heptan-4-one + NADPH + O2 + H(+) = propyl butanoate + NADP(+) + H2O</text>
        <dbReference type="Rhea" id="RHEA:54852"/>
        <dbReference type="ChEBI" id="CHEBI:15377"/>
        <dbReference type="ChEBI" id="CHEBI:15378"/>
        <dbReference type="ChEBI" id="CHEBI:15379"/>
        <dbReference type="ChEBI" id="CHEBI:57783"/>
        <dbReference type="ChEBI" id="CHEBI:58349"/>
        <dbReference type="ChEBI" id="CHEBI:89484"/>
        <dbReference type="ChEBI" id="CHEBI:89719"/>
    </reaction>
    <physiologicalReaction direction="left-to-right" evidence="30">
        <dbReference type="Rhea" id="RHEA:54853"/>
    </physiologicalReaction>
</comment>
<name>A0A2G8KS79_STIJA</name>
<dbReference type="EC" id="1.-.-.-" evidence="34"/>
<organism evidence="36 37">
    <name type="scientific">Stichopus japonicus</name>
    <name type="common">Sea cucumber</name>
    <dbReference type="NCBI Taxonomy" id="307972"/>
    <lineage>
        <taxon>Eukaryota</taxon>
        <taxon>Metazoa</taxon>
        <taxon>Echinodermata</taxon>
        <taxon>Eleutherozoa</taxon>
        <taxon>Echinozoa</taxon>
        <taxon>Holothuroidea</taxon>
        <taxon>Aspidochirotacea</taxon>
        <taxon>Aspidochirotida</taxon>
        <taxon>Stichopodidae</taxon>
        <taxon>Apostichopus</taxon>
    </lineage>
</organism>
<dbReference type="InterPro" id="IPR000960">
    <property type="entry name" value="Flavin_mOase"/>
</dbReference>
<evidence type="ECO:0000256" key="18">
    <source>
        <dbReference type="ARBA" id="ARBA00045722"/>
    </source>
</evidence>